<evidence type="ECO:0000256" key="3">
    <source>
        <dbReference type="ARBA" id="ARBA00022730"/>
    </source>
</evidence>
<dbReference type="PIRSF" id="PIRSF002122">
    <property type="entry name" value="RPS7p_RPS7a_RPS5e_RPS7o"/>
    <property type="match status" value="1"/>
</dbReference>
<comment type="caution">
    <text evidence="9">The sequence shown here is derived from an EMBL/GenBank/DDBJ whole genome shotgun (WGS) entry which is preliminary data.</text>
</comment>
<dbReference type="GO" id="GO:0000049">
    <property type="term" value="F:tRNA binding"/>
    <property type="evidence" value="ECO:0007669"/>
    <property type="project" value="UniProtKB-UniRule"/>
</dbReference>
<dbReference type="GO" id="GO:0003735">
    <property type="term" value="F:structural constituent of ribosome"/>
    <property type="evidence" value="ECO:0007669"/>
    <property type="project" value="InterPro"/>
</dbReference>
<accession>A0A0F3P5U2</accession>
<evidence type="ECO:0000256" key="7">
    <source>
        <dbReference type="HAMAP-Rule" id="MF_00480"/>
    </source>
</evidence>
<evidence type="ECO:0000313" key="9">
    <source>
        <dbReference type="EMBL" id="KJV75276.1"/>
    </source>
</evidence>
<keyword evidence="2 7" id="KW-0820">tRNA-binding</keyword>
<dbReference type="AlphaFoldDB" id="A0A0F3P5U2"/>
<evidence type="ECO:0000259" key="8">
    <source>
        <dbReference type="Pfam" id="PF00177"/>
    </source>
</evidence>
<dbReference type="EMBL" id="LAOA01000039">
    <property type="protein sequence ID" value="KJV75276.1"/>
    <property type="molecule type" value="Genomic_DNA"/>
</dbReference>
<dbReference type="HAMAP" id="MF_00480_B">
    <property type="entry name" value="Ribosomal_uS7_B"/>
    <property type="match status" value="1"/>
</dbReference>
<proteinExistence type="inferred from homology"/>
<feature type="domain" description="Small ribosomal subunit protein uS7" evidence="8">
    <location>
        <begin position="3"/>
        <end position="159"/>
    </location>
</feature>
<organism evidence="9 10">
    <name type="scientific">Orientia tsutsugamushi str. TA716</name>
    <dbReference type="NCBI Taxonomy" id="1359175"/>
    <lineage>
        <taxon>Bacteria</taxon>
        <taxon>Pseudomonadati</taxon>
        <taxon>Pseudomonadota</taxon>
        <taxon>Alphaproteobacteria</taxon>
        <taxon>Rickettsiales</taxon>
        <taxon>Rickettsiaceae</taxon>
        <taxon>Rickettsieae</taxon>
        <taxon>Orientia</taxon>
    </lineage>
</organism>
<dbReference type="GO" id="GO:0019843">
    <property type="term" value="F:rRNA binding"/>
    <property type="evidence" value="ECO:0007669"/>
    <property type="project" value="UniProtKB-UniRule"/>
</dbReference>
<protein>
    <recommendedName>
        <fullName evidence="7">Small ribosomal subunit protein uS7</fullName>
    </recommendedName>
</protein>
<dbReference type="CDD" id="cd14869">
    <property type="entry name" value="uS7_Bacteria"/>
    <property type="match status" value="1"/>
</dbReference>
<dbReference type="PANTHER" id="PTHR11205">
    <property type="entry name" value="RIBOSOMAL PROTEIN S7"/>
    <property type="match status" value="1"/>
</dbReference>
<keyword evidence="4 7" id="KW-0694">RNA-binding</keyword>
<reference evidence="9 10" key="1">
    <citation type="submission" date="2015-01" db="EMBL/GenBank/DDBJ databases">
        <title>Genome Sequencing of Rickettsiales.</title>
        <authorList>
            <person name="Daugherty S.C."/>
            <person name="Su Q."/>
            <person name="Abolude K."/>
            <person name="Beier-Sexton M."/>
            <person name="Carlyon J.A."/>
            <person name="Carter R."/>
            <person name="Day N.P."/>
            <person name="Dumler S.J."/>
            <person name="Dyachenko V."/>
            <person name="Godinez A."/>
            <person name="Kurtti T.J."/>
            <person name="Lichay M."/>
            <person name="Mullins K.E."/>
            <person name="Ott S."/>
            <person name="Pappas-Brown V."/>
            <person name="Paris D.H."/>
            <person name="Patel P."/>
            <person name="Richards A.L."/>
            <person name="Sadzewicz L."/>
            <person name="Sears K."/>
            <person name="Seidman D."/>
            <person name="Sengamalay N."/>
            <person name="Stenos J."/>
            <person name="Tallon L.J."/>
            <person name="Vincent G."/>
            <person name="Fraser C.M."/>
            <person name="Munderloh U."/>
            <person name="Dunning-Hotopp J.C."/>
        </authorList>
    </citation>
    <scope>NUCLEOTIDE SEQUENCE [LARGE SCALE GENOMIC DNA]</scope>
    <source>
        <strain evidence="9 10">TA716</strain>
    </source>
</reference>
<dbReference type="InterPro" id="IPR036823">
    <property type="entry name" value="Ribosomal_uS7_dom_sf"/>
</dbReference>
<keyword evidence="3 7" id="KW-0699">rRNA-binding</keyword>
<dbReference type="SUPFAM" id="SSF47973">
    <property type="entry name" value="Ribosomal protein S7"/>
    <property type="match status" value="1"/>
</dbReference>
<sequence>MSRRCTEVKRKSLPSNKYQSISAATPNQIMLASKLINKLTHHGNKELVEKMLDKIIQHIKHKYKADGFEILESACNNVKPSLQVESLRIGGATYQVPSPVNELRSYTLAIKWIINSAANRTFEKTMWQKIAEELYEASNGRGGAVKKKDDNHKMAEANQAFSHLITKRRSRGN</sequence>
<dbReference type="NCBIfam" id="TIGR01029">
    <property type="entry name" value="rpsG_bact"/>
    <property type="match status" value="1"/>
</dbReference>
<evidence type="ECO:0000256" key="2">
    <source>
        <dbReference type="ARBA" id="ARBA00022555"/>
    </source>
</evidence>
<dbReference type="RefSeq" id="WP_045913838.1">
    <property type="nucleotide sequence ID" value="NZ_LAOA01000039.1"/>
</dbReference>
<comment type="subunit">
    <text evidence="7">Part of the 30S ribosomal subunit. Contacts proteins S9 and S11.</text>
</comment>
<dbReference type="PATRIC" id="fig|1359175.3.peg.1992"/>
<dbReference type="InterPro" id="IPR000235">
    <property type="entry name" value="Ribosomal_uS7"/>
</dbReference>
<gene>
    <name evidence="7 9" type="primary">rpsG</name>
    <name evidence="9" type="ORF">OTSTA716_1097</name>
</gene>
<dbReference type="InterPro" id="IPR023798">
    <property type="entry name" value="Ribosomal_uS7_dom"/>
</dbReference>
<comment type="function">
    <text evidence="7">One of the primary rRNA binding proteins, it binds directly to 16S rRNA where it nucleates assembly of the head domain of the 30S subunit. Is located at the subunit interface close to the decoding center, probably blocks exit of the E-site tRNA.</text>
</comment>
<dbReference type="GO" id="GO:0006412">
    <property type="term" value="P:translation"/>
    <property type="evidence" value="ECO:0007669"/>
    <property type="project" value="UniProtKB-UniRule"/>
</dbReference>
<dbReference type="Gene3D" id="1.10.455.10">
    <property type="entry name" value="Ribosomal protein S7 domain"/>
    <property type="match status" value="1"/>
</dbReference>
<dbReference type="Proteomes" id="UP000033671">
    <property type="component" value="Unassembled WGS sequence"/>
</dbReference>
<keyword evidence="5 7" id="KW-0689">Ribosomal protein</keyword>
<evidence type="ECO:0000256" key="4">
    <source>
        <dbReference type="ARBA" id="ARBA00022884"/>
    </source>
</evidence>
<evidence type="ECO:0000256" key="6">
    <source>
        <dbReference type="ARBA" id="ARBA00023274"/>
    </source>
</evidence>
<keyword evidence="6 7" id="KW-0687">Ribonucleoprotein</keyword>
<dbReference type="InterPro" id="IPR005717">
    <property type="entry name" value="Ribosomal_uS7_bac/org-type"/>
</dbReference>
<dbReference type="Pfam" id="PF00177">
    <property type="entry name" value="Ribosomal_S7"/>
    <property type="match status" value="1"/>
</dbReference>
<evidence type="ECO:0000313" key="10">
    <source>
        <dbReference type="Proteomes" id="UP000033671"/>
    </source>
</evidence>
<comment type="similarity">
    <text evidence="1 7">Belongs to the universal ribosomal protein uS7 family.</text>
</comment>
<dbReference type="GO" id="GO:0015935">
    <property type="term" value="C:small ribosomal subunit"/>
    <property type="evidence" value="ECO:0007669"/>
    <property type="project" value="InterPro"/>
</dbReference>
<name>A0A0F3P5U2_ORITS</name>
<evidence type="ECO:0000256" key="5">
    <source>
        <dbReference type="ARBA" id="ARBA00022980"/>
    </source>
</evidence>
<evidence type="ECO:0000256" key="1">
    <source>
        <dbReference type="ARBA" id="ARBA00007151"/>
    </source>
</evidence>